<sequence length="131" mass="14890">MAERGAHLTTTLQPKPSIFEVVASDSLNQTFQPAILRLCNSLAAINPEKYGFLVRYYDELFLAMNSAVQQYYIRMQAQITEDTLKFIAVIGALESKILIQVTEAVQYPPAIDKYGNLKAKILEYFSERHQN</sequence>
<protein>
    <submittedName>
        <fullName evidence="2">Peroxisome assembly protein 12</fullName>
    </submittedName>
</protein>
<dbReference type="InterPro" id="IPR055469">
    <property type="entry name" value="DUF7041"/>
</dbReference>
<dbReference type="Proteomes" id="UP001151699">
    <property type="component" value="Chromosome C"/>
</dbReference>
<feature type="domain" description="DUF7041" evidence="1">
    <location>
        <begin position="76"/>
        <end position="130"/>
    </location>
</feature>
<dbReference type="OrthoDB" id="8122554at2759"/>
<evidence type="ECO:0000313" key="3">
    <source>
        <dbReference type="Proteomes" id="UP001151699"/>
    </source>
</evidence>
<name>A0A9Q0MTQ5_9DIPT</name>
<gene>
    <name evidence="2" type="primary">PEX12</name>
    <name evidence="2" type="ORF">Bhyg_15450</name>
</gene>
<dbReference type="EMBL" id="WJQU01000004">
    <property type="protein sequence ID" value="KAJ6636855.1"/>
    <property type="molecule type" value="Genomic_DNA"/>
</dbReference>
<organism evidence="2 3">
    <name type="scientific">Pseudolycoriella hygida</name>
    <dbReference type="NCBI Taxonomy" id="35572"/>
    <lineage>
        <taxon>Eukaryota</taxon>
        <taxon>Metazoa</taxon>
        <taxon>Ecdysozoa</taxon>
        <taxon>Arthropoda</taxon>
        <taxon>Hexapoda</taxon>
        <taxon>Insecta</taxon>
        <taxon>Pterygota</taxon>
        <taxon>Neoptera</taxon>
        <taxon>Endopterygota</taxon>
        <taxon>Diptera</taxon>
        <taxon>Nematocera</taxon>
        <taxon>Sciaroidea</taxon>
        <taxon>Sciaridae</taxon>
        <taxon>Pseudolycoriella</taxon>
    </lineage>
</organism>
<proteinExistence type="predicted"/>
<keyword evidence="3" id="KW-1185">Reference proteome</keyword>
<evidence type="ECO:0000259" key="1">
    <source>
        <dbReference type="Pfam" id="PF23055"/>
    </source>
</evidence>
<evidence type="ECO:0000313" key="2">
    <source>
        <dbReference type="EMBL" id="KAJ6636855.1"/>
    </source>
</evidence>
<reference evidence="2" key="1">
    <citation type="submission" date="2022-07" db="EMBL/GenBank/DDBJ databases">
        <authorList>
            <person name="Trinca V."/>
            <person name="Uliana J.V.C."/>
            <person name="Torres T.T."/>
            <person name="Ward R.J."/>
            <person name="Monesi N."/>
        </authorList>
    </citation>
    <scope>NUCLEOTIDE SEQUENCE</scope>
    <source>
        <strain evidence="2">HSMRA1968</strain>
        <tissue evidence="2">Whole embryos</tissue>
    </source>
</reference>
<accession>A0A9Q0MTQ5</accession>
<dbReference type="AlphaFoldDB" id="A0A9Q0MTQ5"/>
<comment type="caution">
    <text evidence="2">The sequence shown here is derived from an EMBL/GenBank/DDBJ whole genome shotgun (WGS) entry which is preliminary data.</text>
</comment>
<dbReference type="Pfam" id="PF23055">
    <property type="entry name" value="DUF7041"/>
    <property type="match status" value="1"/>
</dbReference>